<feature type="compositionally biased region" description="Basic and acidic residues" evidence="5">
    <location>
        <begin position="218"/>
        <end position="234"/>
    </location>
</feature>
<dbReference type="CDD" id="cd13315">
    <property type="entry name" value="PH_Sec3"/>
    <property type="match status" value="1"/>
</dbReference>
<proteinExistence type="inferred from homology"/>
<dbReference type="Proteomes" id="UP001329825">
    <property type="component" value="Chromosome 1"/>
</dbReference>
<evidence type="ECO:0000256" key="1">
    <source>
        <dbReference type="ARBA" id="ARBA00006518"/>
    </source>
</evidence>
<dbReference type="RefSeq" id="XP_062788433.1">
    <property type="nucleotide sequence ID" value="XM_062932382.1"/>
</dbReference>
<gene>
    <name evidence="7" type="ORF">IL334_000616</name>
</gene>
<evidence type="ECO:0000313" key="8">
    <source>
        <dbReference type="Proteomes" id="UP001329825"/>
    </source>
</evidence>
<feature type="compositionally biased region" description="Low complexity" evidence="5">
    <location>
        <begin position="202"/>
        <end position="213"/>
    </location>
</feature>
<sequence length="1216" mass="134337">MSGQHVRQPSSDDVRQHIISSLFTKRDEDGTPDETLISFLKVYEDDPGDTHAGQKSRYLMLAVTKMGKVVVHKAKRNNNLSFSKGKTWQLEDVRILEVIGPTDFALTMTIRRYHWTTERAKDQSHFLNSVVKVYKTYTKGDVPELINFTPPAQPMPGQPGQGHNGSDYFPSPPPMDRAGSFSSPLGRSMDLAPPNIMKQTRSGSSSSMASGGSNYHSHSNDGRSRPSMDEERRPSQQGQAPGQGQSGFGRSPLGESSIRKPSISATDPVIARSTSPRNTPTNLPPTSTGLGIGVGAPPSVGQRKNSEDRLGPSGLRNFSAASEYDNNGPNQNNRMTRKVSNEGMRAIQESERDIPPSSPVRRSREQTVPATSMSNPSSTLRPPPIQSDSYNMQTPIITTTEASPLIPTTSFFPSQASAPAPAPAPTTEKKLVRRASFHPPPLDTTFSREVLLKSKTGILPGAVGLSLDDGQENDQAVMNNVEEMLEGFDWTAGFSNGTMIGERKKGGADAIEGRLLDELAALDSANIHAFLESDDRIAQVLGHIDEALLELDDIDLQITGYKMQLNAVSDDISFIESQNRGLQVQTSNQQALLNELRQLLQIVEVPPEDLRILAQESPSTPRGVQTLEQAAASLYKALQAGMDSANAEVAATIARMQEYRENSSQFCKRVSDYLDVTFKYQSDSTLSEYRKTAKKTMSLSPHRSMGEYLMTYEGLVLYVKEMDEERYQKLCSNYMSTSSQLHQAEMKDLLMNFMGSLNAAVGDQSNDASFTVAAGPASNVGKPSALLKSKNAIGLGGSASSNPQTKSNKKGDDYSSRASDLYRQALTAMINQIVSEEDFISAFLHLTDTESTFADHMELDSYFRRQAARRASKGMSVGMMQLVRSMMDLVFGFVEGELRQWTEAAIEKAPASIVGIILVTERLAKEAEEENTSIFFAQLFDKQLSRQRQMLDYFVNEQIRVIEASKSTIRKRKGVAFFVKHFPIFIEKMEAQLVDSDDLLIRSKVNDIYEKVVNSVLGSLQQLAKLDRADGQAAEDKGQLNYHVIMIENMHQFVEDVEKLSSPVLSVSLQRAKGLYEENMSIYVKMMLRRSFGRFMDFFDGIERLLTTTPPSEVPLHAAYNRSSLKKILKDNGLKDMRKAIEVISKRVDKHFLDDEDASSSSNSSGLVQTVWREITSGLIKETVRAQNIISKSYADSGLGLEYGPGDVDSACKRLK</sequence>
<dbReference type="Pfam" id="PF20654">
    <property type="entry name" value="Sec3_C-term"/>
    <property type="match status" value="1"/>
</dbReference>
<dbReference type="PANTHER" id="PTHR16092:SF14">
    <property type="entry name" value="EXOCYST COMPLEX COMPONENT 1 ISOFORM X1"/>
    <property type="match status" value="1"/>
</dbReference>
<dbReference type="InterPro" id="IPR019160">
    <property type="entry name" value="Sec3_CC"/>
</dbReference>
<evidence type="ECO:0000256" key="4">
    <source>
        <dbReference type="ARBA" id="ARBA00023054"/>
    </source>
</evidence>
<dbReference type="SMART" id="SM01313">
    <property type="entry name" value="Sec3-PIP2_bind"/>
    <property type="match status" value="1"/>
</dbReference>
<protein>
    <recommendedName>
        <fullName evidence="6">Exocyst complex component Sec3 PIP2-binding N-terminal domain-containing protein</fullName>
    </recommendedName>
</protein>
<evidence type="ECO:0000256" key="3">
    <source>
        <dbReference type="ARBA" id="ARBA00022483"/>
    </source>
</evidence>
<dbReference type="Gene3D" id="2.30.29.90">
    <property type="match status" value="1"/>
</dbReference>
<dbReference type="GeneID" id="87952747"/>
<feature type="compositionally biased region" description="Polar residues" evidence="5">
    <location>
        <begin position="272"/>
        <end position="289"/>
    </location>
</feature>
<comment type="similarity">
    <text evidence="1">Belongs to the SEC3 family.</text>
</comment>
<name>A0ABZ1CPT9_9TREE</name>
<dbReference type="Pfam" id="PF09763">
    <property type="entry name" value="Sec3_CC"/>
    <property type="match status" value="1"/>
</dbReference>
<keyword evidence="4" id="KW-0175">Coiled coil</keyword>
<feature type="domain" description="Exocyst complex component Sec3 PIP2-binding N-terminal" evidence="6">
    <location>
        <begin position="52"/>
        <end position="137"/>
    </location>
</feature>
<dbReference type="PANTHER" id="PTHR16092">
    <property type="entry name" value="SEC3/SYNTAXIN-RELATED"/>
    <property type="match status" value="1"/>
</dbReference>
<feature type="compositionally biased region" description="Polar residues" evidence="5">
    <location>
        <begin position="324"/>
        <end position="334"/>
    </location>
</feature>
<evidence type="ECO:0000256" key="2">
    <source>
        <dbReference type="ARBA" id="ARBA00022448"/>
    </source>
</evidence>
<accession>A0ABZ1CPT9</accession>
<feature type="compositionally biased region" description="Polar residues" evidence="5">
    <location>
        <begin position="366"/>
        <end position="388"/>
    </location>
</feature>
<dbReference type="InterPro" id="IPR028258">
    <property type="entry name" value="Sec3-PIP2_bind"/>
</dbReference>
<dbReference type="Pfam" id="PF15277">
    <property type="entry name" value="Sec3-PIP2_bind"/>
    <property type="match status" value="1"/>
</dbReference>
<feature type="region of interest" description="Disordered" evidence="5">
    <location>
        <begin position="796"/>
        <end position="816"/>
    </location>
</feature>
<evidence type="ECO:0000259" key="6">
    <source>
        <dbReference type="SMART" id="SM01313"/>
    </source>
</evidence>
<reference evidence="7 8" key="1">
    <citation type="submission" date="2024-01" db="EMBL/GenBank/DDBJ databases">
        <title>Comparative genomics of Cryptococcus and Kwoniella reveals pathogenesis evolution and contrasting modes of karyotype evolution via chromosome fusion or intercentromeric recombination.</title>
        <authorList>
            <person name="Coelho M.A."/>
            <person name="David-Palma M."/>
            <person name="Shea T."/>
            <person name="Bowers K."/>
            <person name="McGinley-Smith S."/>
            <person name="Mohammad A.W."/>
            <person name="Gnirke A."/>
            <person name="Yurkov A.M."/>
            <person name="Nowrousian M."/>
            <person name="Sun S."/>
            <person name="Cuomo C.A."/>
            <person name="Heitman J."/>
        </authorList>
    </citation>
    <scope>NUCLEOTIDE SEQUENCE [LARGE SCALE GENOMIC DNA]</scope>
    <source>
        <strain evidence="7">CBS 11374</strain>
    </source>
</reference>
<evidence type="ECO:0000313" key="7">
    <source>
        <dbReference type="EMBL" id="WRT63693.1"/>
    </source>
</evidence>
<dbReference type="InterPro" id="IPR048628">
    <property type="entry name" value="Sec3_C"/>
</dbReference>
<keyword evidence="8" id="KW-1185">Reference proteome</keyword>
<keyword evidence="2" id="KW-0813">Transport</keyword>
<organism evidence="7 8">
    <name type="scientific">Kwoniella shivajii</name>
    <dbReference type="NCBI Taxonomy" id="564305"/>
    <lineage>
        <taxon>Eukaryota</taxon>
        <taxon>Fungi</taxon>
        <taxon>Dikarya</taxon>
        <taxon>Basidiomycota</taxon>
        <taxon>Agaricomycotina</taxon>
        <taxon>Tremellomycetes</taxon>
        <taxon>Tremellales</taxon>
        <taxon>Cryptococcaceae</taxon>
        <taxon>Kwoniella</taxon>
    </lineage>
</organism>
<dbReference type="EMBL" id="CP141881">
    <property type="protein sequence ID" value="WRT63693.1"/>
    <property type="molecule type" value="Genomic_DNA"/>
</dbReference>
<feature type="region of interest" description="Disordered" evidence="5">
    <location>
        <begin position="145"/>
        <end position="388"/>
    </location>
</feature>
<evidence type="ECO:0000256" key="5">
    <source>
        <dbReference type="SAM" id="MobiDB-lite"/>
    </source>
</evidence>
<keyword evidence="3" id="KW-0268">Exocytosis</keyword>